<feature type="transmembrane region" description="Helical" evidence="1">
    <location>
        <begin position="6"/>
        <end position="24"/>
    </location>
</feature>
<dbReference type="RefSeq" id="WP_123119488.1">
    <property type="nucleotide sequence ID" value="NZ_RJJR01000002.1"/>
</dbReference>
<proteinExistence type="predicted"/>
<evidence type="ECO:0008006" key="4">
    <source>
        <dbReference type="Google" id="ProtNLM"/>
    </source>
</evidence>
<keyword evidence="1" id="KW-0472">Membrane</keyword>
<evidence type="ECO:0000313" key="3">
    <source>
        <dbReference type="Proteomes" id="UP000267223"/>
    </source>
</evidence>
<organism evidence="2 3">
    <name type="scientific">Hanamia caeni</name>
    <dbReference type="NCBI Taxonomy" id="2294116"/>
    <lineage>
        <taxon>Bacteria</taxon>
        <taxon>Pseudomonadati</taxon>
        <taxon>Bacteroidota</taxon>
        <taxon>Chitinophagia</taxon>
        <taxon>Chitinophagales</taxon>
        <taxon>Chitinophagaceae</taxon>
        <taxon>Hanamia</taxon>
    </lineage>
</organism>
<sequence length="94" mass="11123">MAKSNKIAAIILGAAGGFALIKFLSMPKEKRNEFYEYLIDRTHELLDNAEETVEKVEHYMDSFKEKGEDEWIDKIYILKKMFKKLYGTDRHYLL</sequence>
<dbReference type="AlphaFoldDB" id="A0A3M9NMN6"/>
<accession>A0A3M9NMN6</accession>
<evidence type="ECO:0000256" key="1">
    <source>
        <dbReference type="SAM" id="Phobius"/>
    </source>
</evidence>
<keyword evidence="1" id="KW-0812">Transmembrane</keyword>
<evidence type="ECO:0000313" key="2">
    <source>
        <dbReference type="EMBL" id="RNI38924.1"/>
    </source>
</evidence>
<protein>
    <recommendedName>
        <fullName evidence="4">YtxH domain-containing protein</fullName>
    </recommendedName>
</protein>
<gene>
    <name evidence="2" type="ORF">EFY79_04490</name>
</gene>
<dbReference type="Proteomes" id="UP000267223">
    <property type="component" value="Unassembled WGS sequence"/>
</dbReference>
<dbReference type="EMBL" id="RJJR01000002">
    <property type="protein sequence ID" value="RNI38924.1"/>
    <property type="molecule type" value="Genomic_DNA"/>
</dbReference>
<reference evidence="2 3" key="1">
    <citation type="submission" date="2018-11" db="EMBL/GenBank/DDBJ databases">
        <title>Draft genome sequence of Ferruginibacter sp. BO-59.</title>
        <authorList>
            <person name="Im W.T."/>
        </authorList>
    </citation>
    <scope>NUCLEOTIDE SEQUENCE [LARGE SCALE GENOMIC DNA]</scope>
    <source>
        <strain evidence="2 3">BO-59</strain>
    </source>
</reference>
<keyword evidence="3" id="KW-1185">Reference proteome</keyword>
<keyword evidence="1" id="KW-1133">Transmembrane helix</keyword>
<name>A0A3M9NMN6_9BACT</name>
<comment type="caution">
    <text evidence="2">The sequence shown here is derived from an EMBL/GenBank/DDBJ whole genome shotgun (WGS) entry which is preliminary data.</text>
</comment>